<keyword evidence="1" id="KW-0812">Transmembrane</keyword>
<protein>
    <submittedName>
        <fullName evidence="2">Uncharacterized protein</fullName>
    </submittedName>
</protein>
<organism evidence="2 3">
    <name type="scientific">candidate division WWE3 bacterium RIFCSPLOWO2_01_FULL_42_11</name>
    <dbReference type="NCBI Taxonomy" id="1802627"/>
    <lineage>
        <taxon>Bacteria</taxon>
        <taxon>Katanobacteria</taxon>
    </lineage>
</organism>
<proteinExistence type="predicted"/>
<comment type="caution">
    <text evidence="2">The sequence shown here is derived from an EMBL/GenBank/DDBJ whole genome shotgun (WGS) entry which is preliminary data.</text>
</comment>
<keyword evidence="1" id="KW-1133">Transmembrane helix</keyword>
<evidence type="ECO:0000256" key="1">
    <source>
        <dbReference type="SAM" id="Phobius"/>
    </source>
</evidence>
<sequence length="147" mass="16238">MPGKGKGLKREPGKILFWVIPIILGLIIAYVYRNIPPSLAGNALDAERSLVITGYQSDTELPQVWVSWRGKSVDLSTEDRLELKERARELSSEGNDELKIQASATPTGAVIEPQIEESLSGWIAYNAINKEVLDSDYRPNAQPGPLH</sequence>
<reference evidence="2 3" key="1">
    <citation type="journal article" date="2016" name="Nat. Commun.">
        <title>Thousands of microbial genomes shed light on interconnected biogeochemical processes in an aquifer system.</title>
        <authorList>
            <person name="Anantharaman K."/>
            <person name="Brown C.T."/>
            <person name="Hug L.A."/>
            <person name="Sharon I."/>
            <person name="Castelle C.J."/>
            <person name="Probst A.J."/>
            <person name="Thomas B.C."/>
            <person name="Singh A."/>
            <person name="Wilkins M.J."/>
            <person name="Karaoz U."/>
            <person name="Brodie E.L."/>
            <person name="Williams K.H."/>
            <person name="Hubbard S.S."/>
            <person name="Banfield J.F."/>
        </authorList>
    </citation>
    <scope>NUCLEOTIDE SEQUENCE [LARGE SCALE GENOMIC DNA]</scope>
</reference>
<keyword evidence="1" id="KW-0472">Membrane</keyword>
<evidence type="ECO:0000313" key="3">
    <source>
        <dbReference type="Proteomes" id="UP000178964"/>
    </source>
</evidence>
<feature type="transmembrane region" description="Helical" evidence="1">
    <location>
        <begin position="15"/>
        <end position="32"/>
    </location>
</feature>
<dbReference type="Proteomes" id="UP000178964">
    <property type="component" value="Unassembled WGS sequence"/>
</dbReference>
<dbReference type="AlphaFoldDB" id="A0A1F4VN31"/>
<accession>A0A1F4VN31</accession>
<gene>
    <name evidence="2" type="ORF">A3A70_00390</name>
</gene>
<name>A0A1F4VN31_UNCKA</name>
<evidence type="ECO:0000313" key="2">
    <source>
        <dbReference type="EMBL" id="OGC58460.1"/>
    </source>
</evidence>
<dbReference type="EMBL" id="MEVK01000036">
    <property type="protein sequence ID" value="OGC58460.1"/>
    <property type="molecule type" value="Genomic_DNA"/>
</dbReference>